<protein>
    <submittedName>
        <fullName evidence="5">Glycoside hydrolase family 3 protein</fullName>
    </submittedName>
</protein>
<evidence type="ECO:0000313" key="5">
    <source>
        <dbReference type="EMBL" id="EMD35066.1"/>
    </source>
</evidence>
<dbReference type="PRINTS" id="PR00133">
    <property type="entry name" value="GLHYDRLASE3"/>
</dbReference>
<reference evidence="5 6" key="1">
    <citation type="journal article" date="2012" name="Proc. Natl. Acad. Sci. U.S.A.">
        <title>Comparative genomics of Ceriporiopsis subvermispora and Phanerochaete chrysosporium provide insight into selective ligninolysis.</title>
        <authorList>
            <person name="Fernandez-Fueyo E."/>
            <person name="Ruiz-Duenas F.J."/>
            <person name="Ferreira P."/>
            <person name="Floudas D."/>
            <person name="Hibbett D.S."/>
            <person name="Canessa P."/>
            <person name="Larrondo L.F."/>
            <person name="James T.Y."/>
            <person name="Seelenfreund D."/>
            <person name="Lobos S."/>
            <person name="Polanco R."/>
            <person name="Tello M."/>
            <person name="Honda Y."/>
            <person name="Watanabe T."/>
            <person name="Watanabe T."/>
            <person name="Ryu J.S."/>
            <person name="Kubicek C.P."/>
            <person name="Schmoll M."/>
            <person name="Gaskell J."/>
            <person name="Hammel K.E."/>
            <person name="St John F.J."/>
            <person name="Vanden Wymelenberg A."/>
            <person name="Sabat G."/>
            <person name="Splinter BonDurant S."/>
            <person name="Syed K."/>
            <person name="Yadav J.S."/>
            <person name="Doddapaneni H."/>
            <person name="Subramanian V."/>
            <person name="Lavin J.L."/>
            <person name="Oguiza J.A."/>
            <person name="Perez G."/>
            <person name="Pisabarro A.G."/>
            <person name="Ramirez L."/>
            <person name="Santoyo F."/>
            <person name="Master E."/>
            <person name="Coutinho P.M."/>
            <person name="Henrissat B."/>
            <person name="Lombard V."/>
            <person name="Magnuson J.K."/>
            <person name="Kuees U."/>
            <person name="Hori C."/>
            <person name="Igarashi K."/>
            <person name="Samejima M."/>
            <person name="Held B.W."/>
            <person name="Barry K.W."/>
            <person name="LaButti K.M."/>
            <person name="Lapidus A."/>
            <person name="Lindquist E.A."/>
            <person name="Lucas S.M."/>
            <person name="Riley R."/>
            <person name="Salamov A.A."/>
            <person name="Hoffmeister D."/>
            <person name="Schwenk D."/>
            <person name="Hadar Y."/>
            <person name="Yarden O."/>
            <person name="de Vries R.P."/>
            <person name="Wiebenga A."/>
            <person name="Stenlid J."/>
            <person name="Eastwood D."/>
            <person name="Grigoriev I.V."/>
            <person name="Berka R.M."/>
            <person name="Blanchette R.A."/>
            <person name="Kersten P."/>
            <person name="Martinez A.T."/>
            <person name="Vicuna R."/>
            <person name="Cullen D."/>
        </authorList>
    </citation>
    <scope>NUCLEOTIDE SEQUENCE [LARGE SCALE GENOMIC DNA]</scope>
    <source>
        <strain evidence="5 6">B</strain>
    </source>
</reference>
<dbReference type="EMBL" id="KB445801">
    <property type="protein sequence ID" value="EMD35066.1"/>
    <property type="molecule type" value="Genomic_DNA"/>
</dbReference>
<comment type="similarity">
    <text evidence="1">Belongs to the glycosyl hydrolase 3 family.</text>
</comment>
<dbReference type="GO" id="GO:0009254">
    <property type="term" value="P:peptidoglycan turnover"/>
    <property type="evidence" value="ECO:0007669"/>
    <property type="project" value="TreeGrafter"/>
</dbReference>
<dbReference type="InterPro" id="IPR036881">
    <property type="entry name" value="Glyco_hydro_3_C_sf"/>
</dbReference>
<dbReference type="GO" id="GO:0004553">
    <property type="term" value="F:hydrolase activity, hydrolyzing O-glycosyl compounds"/>
    <property type="evidence" value="ECO:0007669"/>
    <property type="project" value="InterPro"/>
</dbReference>
<keyword evidence="3" id="KW-0326">Glycosidase</keyword>
<keyword evidence="6" id="KW-1185">Reference proteome</keyword>
<dbReference type="PANTHER" id="PTHR30480">
    <property type="entry name" value="BETA-HEXOSAMINIDASE-RELATED"/>
    <property type="match status" value="1"/>
</dbReference>
<dbReference type="HOGENOM" id="CLU_008392_5_3_1"/>
<dbReference type="OrthoDB" id="4215304at2759"/>
<dbReference type="InterPro" id="IPR050226">
    <property type="entry name" value="NagZ_Beta-hexosaminidase"/>
</dbReference>
<evidence type="ECO:0000313" key="6">
    <source>
        <dbReference type="Proteomes" id="UP000016930"/>
    </source>
</evidence>
<gene>
    <name evidence="5" type="ORF">CERSUDRAFT_116563</name>
</gene>
<sequence>MVDLTEEVKREIGQHFVFGFHGYTASDDIKTLIRDYYLGNVILMKRNVESFEQVQALTRELQQIAKDAGHERPLMIGTDQENGLVSAFSSTKAGTQFPGAMAIAASGSPDLAEEVSAASGKEMRLAGLNWVYSPVADVNSDPRNPVIGVRSFGDDPHEVARYAKAVSRGLTSAGLAPSAKHFPGHGNTHIDSHLSLPRILVDKTGLTQTELVPFKELIANGVASVMTGHMALPLVTNDDVPCSLSKVITTDLLRGELGFKGVVVTDCLEMDAVAQNYGPEGGAVLSLQAGADIVMICHRYDRHVGALEATYAAVQEGILSLETLRSSGARINAMKDTFTGSWNNVLSSSFDSDQVAATKREHELLSRRAYAATIAKIRDPHGTLPLSKAGSAVLFTPRMESINLAVDDAEGKLRDKEGRIRNTAGPSYEAFAGAIARTLGVPVQHVVYAPGDELPEGLLLTLRDAQSVVFATRNGYERGAWQLEFLAKVMQSADPRRTVLVTTCAPYDILYWEDVGVPCVATFEFTVPALAAATAVIYGEAEARGTVPVRRGAASVGNH</sequence>
<dbReference type="Pfam" id="PF00933">
    <property type="entry name" value="Glyco_hydro_3"/>
    <property type="match status" value="1"/>
</dbReference>
<evidence type="ECO:0000256" key="1">
    <source>
        <dbReference type="ARBA" id="ARBA00005336"/>
    </source>
</evidence>
<dbReference type="AlphaFoldDB" id="M2R8M9"/>
<organism evidence="5 6">
    <name type="scientific">Ceriporiopsis subvermispora (strain B)</name>
    <name type="common">White-rot fungus</name>
    <name type="synonym">Gelatoporia subvermispora</name>
    <dbReference type="NCBI Taxonomy" id="914234"/>
    <lineage>
        <taxon>Eukaryota</taxon>
        <taxon>Fungi</taxon>
        <taxon>Dikarya</taxon>
        <taxon>Basidiomycota</taxon>
        <taxon>Agaricomycotina</taxon>
        <taxon>Agaricomycetes</taxon>
        <taxon>Polyporales</taxon>
        <taxon>Gelatoporiaceae</taxon>
        <taxon>Gelatoporia</taxon>
    </lineage>
</organism>
<dbReference type="InterPro" id="IPR017853">
    <property type="entry name" value="GH"/>
</dbReference>
<evidence type="ECO:0000256" key="3">
    <source>
        <dbReference type="ARBA" id="ARBA00023295"/>
    </source>
</evidence>
<name>M2R8M9_CERS8</name>
<keyword evidence="2 5" id="KW-0378">Hydrolase</keyword>
<dbReference type="SUPFAM" id="SSF51445">
    <property type="entry name" value="(Trans)glycosidases"/>
    <property type="match status" value="1"/>
</dbReference>
<accession>M2R8M9</accession>
<dbReference type="InterPro" id="IPR001764">
    <property type="entry name" value="Glyco_hydro_3_N"/>
</dbReference>
<dbReference type="InterPro" id="IPR036962">
    <property type="entry name" value="Glyco_hydro_3_N_sf"/>
</dbReference>
<dbReference type="PANTHER" id="PTHR30480:SF16">
    <property type="entry name" value="GLYCOSIDE HYDROLASE FAMILY 3 DOMAIN PROTEIN"/>
    <property type="match status" value="1"/>
</dbReference>
<dbReference type="Gene3D" id="3.40.50.1700">
    <property type="entry name" value="Glycoside hydrolase family 3 C-terminal domain"/>
    <property type="match status" value="1"/>
</dbReference>
<dbReference type="Gene3D" id="3.20.20.300">
    <property type="entry name" value="Glycoside hydrolase, family 3, N-terminal domain"/>
    <property type="match status" value="1"/>
</dbReference>
<dbReference type="STRING" id="914234.M2R8M9"/>
<evidence type="ECO:0000256" key="2">
    <source>
        <dbReference type="ARBA" id="ARBA00022801"/>
    </source>
</evidence>
<feature type="domain" description="Glycoside hydrolase family 3 N-terminal" evidence="4">
    <location>
        <begin position="24"/>
        <end position="332"/>
    </location>
</feature>
<proteinExistence type="inferred from homology"/>
<dbReference type="GO" id="GO:0005975">
    <property type="term" value="P:carbohydrate metabolic process"/>
    <property type="evidence" value="ECO:0007669"/>
    <property type="project" value="InterPro"/>
</dbReference>
<dbReference type="Proteomes" id="UP000016930">
    <property type="component" value="Unassembled WGS sequence"/>
</dbReference>
<evidence type="ECO:0000259" key="4">
    <source>
        <dbReference type="Pfam" id="PF00933"/>
    </source>
</evidence>